<proteinExistence type="predicted"/>
<reference evidence="2" key="1">
    <citation type="submission" date="2016-10" db="EMBL/GenBank/DDBJ databases">
        <authorList>
            <person name="Varghese N."/>
            <person name="Submissions S."/>
        </authorList>
    </citation>
    <scope>NUCLEOTIDE SEQUENCE [LARGE SCALE GENOMIC DNA]</scope>
    <source>
        <strain evidence="2">ATCC 700689</strain>
    </source>
</reference>
<dbReference type="EMBL" id="FNCO01000007">
    <property type="protein sequence ID" value="SDH59132.1"/>
    <property type="molecule type" value="Genomic_DNA"/>
</dbReference>
<dbReference type="RefSeq" id="WP_074753264.1">
    <property type="nucleotide sequence ID" value="NZ_FNCO01000007.1"/>
</dbReference>
<evidence type="ECO:0000313" key="1">
    <source>
        <dbReference type="EMBL" id="SDH59132.1"/>
    </source>
</evidence>
<dbReference type="InterPro" id="IPR036249">
    <property type="entry name" value="Thioredoxin-like_sf"/>
</dbReference>
<dbReference type="Pfam" id="PF14595">
    <property type="entry name" value="Thioredoxin_9"/>
    <property type="match status" value="1"/>
</dbReference>
<keyword evidence="2" id="KW-1185">Reference proteome</keyword>
<dbReference type="SUPFAM" id="SSF52833">
    <property type="entry name" value="Thioredoxin-like"/>
    <property type="match status" value="1"/>
</dbReference>
<gene>
    <name evidence="1" type="ORF">SAMN05216605_10794</name>
</gene>
<dbReference type="Gene3D" id="3.40.30.10">
    <property type="entry name" value="Glutaredoxin"/>
    <property type="match status" value="1"/>
</dbReference>
<dbReference type="STRING" id="89065.SAMN05216605_10794"/>
<evidence type="ECO:0000313" key="2">
    <source>
        <dbReference type="Proteomes" id="UP000182894"/>
    </source>
</evidence>
<dbReference type="OrthoDB" id="6120799at2"/>
<protein>
    <submittedName>
        <fullName evidence="1">Thioredoxin</fullName>
    </submittedName>
</protein>
<accession>A0A1G8DND7</accession>
<sequence>MLSYQDLFEFAEGFDSFVRRGLPTEIAAVAEIKARIDEPDAIKPQTLQRVRDVKGRFHLLVAGEMWCPDCQINVTVMDYLQRTQPNIQLGVITKGRAENELKQRLELERISIPFVLVLNDQFQPVGRFVEQPRAVIDGGDAVKPGYRAGGYLESTVQDLLDIFEAAV</sequence>
<dbReference type="Proteomes" id="UP000182894">
    <property type="component" value="Unassembled WGS sequence"/>
</dbReference>
<name>A0A1G8DND7_9PSED</name>
<organism evidence="1 2">
    <name type="scientific">Pseudomonas abietaniphila</name>
    <dbReference type="NCBI Taxonomy" id="89065"/>
    <lineage>
        <taxon>Bacteria</taxon>
        <taxon>Pseudomonadati</taxon>
        <taxon>Pseudomonadota</taxon>
        <taxon>Gammaproteobacteria</taxon>
        <taxon>Pseudomonadales</taxon>
        <taxon>Pseudomonadaceae</taxon>
        <taxon>Pseudomonas</taxon>
    </lineage>
</organism>
<dbReference type="AlphaFoldDB" id="A0A1G8DND7"/>